<dbReference type="PROSITE" id="PS50977">
    <property type="entry name" value="HTH_TETR_2"/>
    <property type="match status" value="1"/>
</dbReference>
<accession>A0A853AC34</accession>
<dbReference type="InterPro" id="IPR036271">
    <property type="entry name" value="Tet_transcr_reg_TetR-rel_C_sf"/>
</dbReference>
<dbReference type="Gene3D" id="1.10.357.10">
    <property type="entry name" value="Tetracycline Repressor, domain 2"/>
    <property type="match status" value="1"/>
</dbReference>
<dbReference type="AlphaFoldDB" id="A0A853AC34"/>
<dbReference type="PANTHER" id="PTHR30055:SF219">
    <property type="entry name" value="TRANSCRIPTIONAL REGULATORY PROTEIN"/>
    <property type="match status" value="1"/>
</dbReference>
<proteinExistence type="predicted"/>
<evidence type="ECO:0000313" key="5">
    <source>
        <dbReference type="EMBL" id="NYI07932.1"/>
    </source>
</evidence>
<keyword evidence="1 2" id="KW-0238">DNA-binding</keyword>
<dbReference type="Proteomes" id="UP000567795">
    <property type="component" value="Unassembled WGS sequence"/>
</dbReference>
<reference evidence="5 6" key="1">
    <citation type="submission" date="2020-07" db="EMBL/GenBank/DDBJ databases">
        <title>Sequencing the genomes of 1000 actinobacteria strains.</title>
        <authorList>
            <person name="Klenk H.-P."/>
        </authorList>
    </citation>
    <scope>NUCLEOTIDE SEQUENCE [LARGE SCALE GENOMIC DNA]</scope>
    <source>
        <strain evidence="5 6">DSM 42178</strain>
    </source>
</reference>
<dbReference type="Pfam" id="PF17940">
    <property type="entry name" value="TetR_C_31"/>
    <property type="match status" value="1"/>
</dbReference>
<comment type="caution">
    <text evidence="5">The sequence shown here is derived from an EMBL/GenBank/DDBJ whole genome shotgun (WGS) entry which is preliminary data.</text>
</comment>
<dbReference type="InterPro" id="IPR009057">
    <property type="entry name" value="Homeodomain-like_sf"/>
</dbReference>
<dbReference type="EMBL" id="JACBZD010000002">
    <property type="protein sequence ID" value="NYI07932.1"/>
    <property type="molecule type" value="Genomic_DNA"/>
</dbReference>
<protein>
    <submittedName>
        <fullName evidence="5">AcrR family transcriptional regulator</fullName>
    </submittedName>
</protein>
<name>A0A853AC34_9ACTN</name>
<keyword evidence="6" id="KW-1185">Reference proteome</keyword>
<evidence type="ECO:0000259" key="4">
    <source>
        <dbReference type="PROSITE" id="PS50977"/>
    </source>
</evidence>
<feature type="domain" description="HTH tetR-type" evidence="4">
    <location>
        <begin position="1"/>
        <end position="62"/>
    </location>
</feature>
<evidence type="ECO:0000313" key="6">
    <source>
        <dbReference type="Proteomes" id="UP000567795"/>
    </source>
</evidence>
<dbReference type="GO" id="GO:0000976">
    <property type="term" value="F:transcription cis-regulatory region binding"/>
    <property type="evidence" value="ECO:0007669"/>
    <property type="project" value="TreeGrafter"/>
</dbReference>
<feature type="DNA-binding region" description="H-T-H motif" evidence="2">
    <location>
        <begin position="25"/>
        <end position="44"/>
    </location>
</feature>
<organism evidence="5 6">
    <name type="scientific">Allostreptomyces psammosilenae</name>
    <dbReference type="NCBI Taxonomy" id="1892865"/>
    <lineage>
        <taxon>Bacteria</taxon>
        <taxon>Bacillati</taxon>
        <taxon>Actinomycetota</taxon>
        <taxon>Actinomycetes</taxon>
        <taxon>Kitasatosporales</taxon>
        <taxon>Streptomycetaceae</taxon>
        <taxon>Allostreptomyces</taxon>
    </lineage>
</organism>
<evidence type="ECO:0000256" key="1">
    <source>
        <dbReference type="ARBA" id="ARBA00023125"/>
    </source>
</evidence>
<feature type="compositionally biased region" description="Low complexity" evidence="3">
    <location>
        <begin position="200"/>
        <end position="216"/>
    </location>
</feature>
<dbReference type="Pfam" id="PF00440">
    <property type="entry name" value="TetR_N"/>
    <property type="match status" value="1"/>
</dbReference>
<dbReference type="InterPro" id="IPR001647">
    <property type="entry name" value="HTH_TetR"/>
</dbReference>
<dbReference type="SUPFAM" id="SSF48498">
    <property type="entry name" value="Tetracyclin repressor-like, C-terminal domain"/>
    <property type="match status" value="1"/>
</dbReference>
<feature type="region of interest" description="Disordered" evidence="3">
    <location>
        <begin position="194"/>
        <end position="216"/>
    </location>
</feature>
<dbReference type="InterPro" id="IPR050109">
    <property type="entry name" value="HTH-type_TetR-like_transc_reg"/>
</dbReference>
<evidence type="ECO:0000256" key="3">
    <source>
        <dbReference type="SAM" id="MobiDB-lite"/>
    </source>
</evidence>
<dbReference type="GO" id="GO:0003700">
    <property type="term" value="F:DNA-binding transcription factor activity"/>
    <property type="evidence" value="ECO:0007669"/>
    <property type="project" value="TreeGrafter"/>
</dbReference>
<dbReference type="PANTHER" id="PTHR30055">
    <property type="entry name" value="HTH-TYPE TRANSCRIPTIONAL REGULATOR RUTR"/>
    <property type="match status" value="1"/>
</dbReference>
<dbReference type="SUPFAM" id="SSF46689">
    <property type="entry name" value="Homeodomain-like"/>
    <property type="match status" value="1"/>
</dbReference>
<gene>
    <name evidence="5" type="ORF">FHU37_004961</name>
</gene>
<sequence>MGNREDLLAGARRCLIEKGYGRTTVRDIVAAAGGVSMAAIGYHFGSREALLNAALMQALDEWGEEVGRVLAEAESPDQASPAERAEAMWQRMIDTFATHRSLWLASVEAFVQAEHSPELREQIAAGQREGRRGMAASVSGLEEGSVPERTVRTLGSVQLALFSGVMLQWLGDPEHAPSGAEVVEGLRALMEGMTGRPADSATESAGESGTAAGEAG</sequence>
<evidence type="ECO:0000256" key="2">
    <source>
        <dbReference type="PROSITE-ProRule" id="PRU00335"/>
    </source>
</evidence>
<dbReference type="RefSeq" id="WP_179816850.1">
    <property type="nucleotide sequence ID" value="NZ_JACBZD010000002.1"/>
</dbReference>
<dbReference type="InterPro" id="IPR041583">
    <property type="entry name" value="TetR_C_31"/>
</dbReference>